<dbReference type="eggNOG" id="ENOG5033RQ8">
    <property type="taxonomic scope" value="Bacteria"/>
</dbReference>
<dbReference type="STRING" id="378806.STAUR_4005"/>
<protein>
    <submittedName>
        <fullName evidence="2">Conserved uncharacterized protein</fullName>
    </submittedName>
</protein>
<sequence length="376" mass="41684">MRGLSIFCRGRGHGAHRADDPSLERPWLWLWPGRLILPRQQDGAGPAATEKERVLNKVSCIAIVLSVLVFFNGGCGGVQDLEPEPLTGDQEPQPGASIDLPAHSGTEADPSPAPSPSPAEQKDVFGVTMLYPSKEGGESWFMAADPTMDARFDPQNKISLNTDGSWKIKSSQVRMSVFTSTSFNTIQIPTYARDELARKGYMQSPNDWKNVEMTGFVKLNAVSDSKDNFDWYARGGRHTDTLPCEGSSYKGALHYDGRVRWQKETWHVSYEQAPYKPAVSALKNRWVGLKAIIRNVQVNGAEAVSLELWVNDNADKVTWKKVYDMVDAGDWGGDASQCDGANDKMPITWGGPIAVFRWDSAKDVDFKWMSVREIAP</sequence>
<evidence type="ECO:0000256" key="1">
    <source>
        <dbReference type="SAM" id="MobiDB-lite"/>
    </source>
</evidence>
<dbReference type="RefSeq" id="WP_013376000.1">
    <property type="nucleotide sequence ID" value="NC_014623.1"/>
</dbReference>
<evidence type="ECO:0000313" key="3">
    <source>
        <dbReference type="Proteomes" id="UP000001351"/>
    </source>
</evidence>
<dbReference type="Proteomes" id="UP000001351">
    <property type="component" value="Chromosome"/>
</dbReference>
<keyword evidence="3" id="KW-1185">Reference proteome</keyword>
<gene>
    <name evidence="2" type="ordered locus">STAUR_4005</name>
</gene>
<dbReference type="AlphaFoldDB" id="E3FL84"/>
<dbReference type="EMBL" id="CP002271">
    <property type="protein sequence ID" value="ADO71792.1"/>
    <property type="molecule type" value="Genomic_DNA"/>
</dbReference>
<dbReference type="KEGG" id="sur:STAUR_4005"/>
<accession>E3FL84</accession>
<name>E3FL84_STIAD</name>
<reference evidence="2 3" key="1">
    <citation type="journal article" date="2011" name="Mol. Biol. Evol.">
        <title>Comparative genomic analysis of fruiting body formation in Myxococcales.</title>
        <authorList>
            <person name="Huntley S."/>
            <person name="Hamann N."/>
            <person name="Wegener-Feldbrugge S."/>
            <person name="Treuner-Lange A."/>
            <person name="Kube M."/>
            <person name="Reinhardt R."/>
            <person name="Klages S."/>
            <person name="Muller R."/>
            <person name="Ronning C.M."/>
            <person name="Nierman W.C."/>
            <person name="Sogaard-Andersen L."/>
        </authorList>
    </citation>
    <scope>NUCLEOTIDE SEQUENCE [LARGE SCALE GENOMIC DNA]</scope>
    <source>
        <strain evidence="2 3">DW4/3-1</strain>
    </source>
</reference>
<proteinExistence type="predicted"/>
<dbReference type="HOGENOM" id="CLU_065345_0_0_7"/>
<evidence type="ECO:0000313" key="2">
    <source>
        <dbReference type="EMBL" id="ADO71792.1"/>
    </source>
</evidence>
<feature type="region of interest" description="Disordered" evidence="1">
    <location>
        <begin position="81"/>
        <end position="122"/>
    </location>
</feature>
<organism evidence="2 3">
    <name type="scientific">Stigmatella aurantiaca (strain DW4/3-1)</name>
    <dbReference type="NCBI Taxonomy" id="378806"/>
    <lineage>
        <taxon>Bacteria</taxon>
        <taxon>Pseudomonadati</taxon>
        <taxon>Myxococcota</taxon>
        <taxon>Myxococcia</taxon>
        <taxon>Myxococcales</taxon>
        <taxon>Cystobacterineae</taxon>
        <taxon>Archangiaceae</taxon>
        <taxon>Stigmatella</taxon>
    </lineage>
</organism>